<dbReference type="SUPFAM" id="SSF56399">
    <property type="entry name" value="ADP-ribosylation"/>
    <property type="match status" value="1"/>
</dbReference>
<dbReference type="EMBL" id="PKGZ01000010">
    <property type="protein sequence ID" value="PKY90806.1"/>
    <property type="molecule type" value="Genomic_DNA"/>
</dbReference>
<feature type="domain" description="ADP ribosyltransferase" evidence="1">
    <location>
        <begin position="12"/>
        <end position="158"/>
    </location>
</feature>
<proteinExistence type="predicted"/>
<dbReference type="GO" id="GO:0005576">
    <property type="term" value="C:extracellular region"/>
    <property type="evidence" value="ECO:0007669"/>
    <property type="project" value="InterPro"/>
</dbReference>
<dbReference type="InterPro" id="IPR003540">
    <property type="entry name" value="ADP-ribosyltransferase"/>
</dbReference>
<reference evidence="2 3" key="1">
    <citation type="submission" date="2017-12" db="EMBL/GenBank/DDBJ databases">
        <title>Phylogenetic diversity of female urinary microbiome.</title>
        <authorList>
            <person name="Thomas-White K."/>
            <person name="Wolfe A.J."/>
        </authorList>
    </citation>
    <scope>NUCLEOTIDE SEQUENCE [LARGE SCALE GENOMIC DNA]</scope>
    <source>
        <strain evidence="2 3">UMB0844</strain>
    </source>
</reference>
<organism evidence="2 3">
    <name type="scientific">Aerococcus christensenii</name>
    <dbReference type="NCBI Taxonomy" id="87541"/>
    <lineage>
        <taxon>Bacteria</taxon>
        <taxon>Bacillati</taxon>
        <taxon>Bacillota</taxon>
        <taxon>Bacilli</taxon>
        <taxon>Lactobacillales</taxon>
        <taxon>Aerococcaceae</taxon>
        <taxon>Aerococcus</taxon>
    </lineage>
</organism>
<dbReference type="AlphaFoldDB" id="A0A2I1K587"/>
<dbReference type="Pfam" id="PF03496">
    <property type="entry name" value="ADPrib_exo_Tox"/>
    <property type="match status" value="1"/>
</dbReference>
<evidence type="ECO:0000313" key="3">
    <source>
        <dbReference type="Proteomes" id="UP000234775"/>
    </source>
</evidence>
<dbReference type="PROSITE" id="PS51996">
    <property type="entry name" value="TR_MART"/>
    <property type="match status" value="1"/>
</dbReference>
<dbReference type="Proteomes" id="UP000234775">
    <property type="component" value="Unassembled WGS sequence"/>
</dbReference>
<protein>
    <recommendedName>
        <fullName evidence="1">ADP ribosyltransferase domain-containing protein</fullName>
    </recommendedName>
</protein>
<evidence type="ECO:0000313" key="2">
    <source>
        <dbReference type="EMBL" id="PKY90806.1"/>
    </source>
</evidence>
<keyword evidence="3" id="KW-1185">Reference proteome</keyword>
<sequence>MPPNKVVQTLREESKKWIRNLTTEEKRAITKYTYNGKDKDGLRLFEKINGYLSGYYEPISQSESDMLARIVSQMRGALLQNNLRHDIIVYRKDSHVKDLEKPIGKFLSTSVTTRGVLTGKPNVAIIVPKGTLGAYIELLSQGKFKEQREFLFNTGLELEKLEDNGLYIVKRKR</sequence>
<gene>
    <name evidence="2" type="ORF">CYJ27_08060</name>
</gene>
<dbReference type="OrthoDB" id="9765386at2"/>
<evidence type="ECO:0000259" key="1">
    <source>
        <dbReference type="Pfam" id="PF03496"/>
    </source>
</evidence>
<comment type="caution">
    <text evidence="2">The sequence shown here is derived from an EMBL/GenBank/DDBJ whole genome shotgun (WGS) entry which is preliminary data.</text>
</comment>
<dbReference type="Gene3D" id="3.90.176.10">
    <property type="entry name" value="Toxin ADP-ribosyltransferase, Chain A, domain 1"/>
    <property type="match status" value="1"/>
</dbReference>
<name>A0A2I1K587_9LACT</name>
<accession>A0A2I1K587</accession>